<sequence length="179" mass="19165">MSKNRKPEVDAAIKDVDYNKNSYQIELRTNHGAILLDLLPEVAPGHCSNLIGLARIGYYDGVMFHRVINGFMIQGGCPLGTGTGGPGYTIKAEFNATPHVAGVLSMARTNDPNSGGSQFFICLGTHAYLDRQYTAFGRTADAASLEVVRKIGNLPTNSSDKPLQAATIEKATVIARPKA</sequence>
<dbReference type="InterPro" id="IPR024936">
    <property type="entry name" value="Cyclophilin-type_PPIase"/>
</dbReference>
<dbReference type="PANTHER" id="PTHR45625:SF4">
    <property type="entry name" value="PEPTIDYLPROLYL ISOMERASE DOMAIN AND WD REPEAT-CONTAINING PROTEIN 1"/>
    <property type="match status" value="1"/>
</dbReference>
<dbReference type="PIRSF" id="PIRSF001467">
    <property type="entry name" value="Peptidylpro_ismrse"/>
    <property type="match status" value="1"/>
</dbReference>
<protein>
    <recommendedName>
        <fullName evidence="5">Peptidyl-prolyl cis-trans isomerase</fullName>
        <shortName evidence="5">PPIase</shortName>
        <ecNumber evidence="5">5.2.1.8</ecNumber>
    </recommendedName>
</protein>
<dbReference type="Gene3D" id="2.40.100.10">
    <property type="entry name" value="Cyclophilin-like"/>
    <property type="match status" value="1"/>
</dbReference>
<dbReference type="Pfam" id="PF00160">
    <property type="entry name" value="Pro_isomerase"/>
    <property type="match status" value="1"/>
</dbReference>
<dbReference type="GO" id="GO:0006457">
    <property type="term" value="P:protein folding"/>
    <property type="evidence" value="ECO:0007669"/>
    <property type="project" value="InterPro"/>
</dbReference>
<feature type="domain" description="PPIase cyclophilin-type" evidence="6">
    <location>
        <begin position="29"/>
        <end position="173"/>
    </location>
</feature>
<evidence type="ECO:0000256" key="5">
    <source>
        <dbReference type="RuleBase" id="RU363019"/>
    </source>
</evidence>
<evidence type="ECO:0000256" key="2">
    <source>
        <dbReference type="ARBA" id="ARBA00007365"/>
    </source>
</evidence>
<name>A0A5C6M8J2_9PLAN</name>
<dbReference type="PRINTS" id="PR00153">
    <property type="entry name" value="CSAPPISMRASE"/>
</dbReference>
<dbReference type="SUPFAM" id="SSF50891">
    <property type="entry name" value="Cyclophilin-like"/>
    <property type="match status" value="1"/>
</dbReference>
<dbReference type="InterPro" id="IPR029000">
    <property type="entry name" value="Cyclophilin-like_dom_sf"/>
</dbReference>
<dbReference type="Proteomes" id="UP000321083">
    <property type="component" value="Unassembled WGS sequence"/>
</dbReference>
<dbReference type="InterPro" id="IPR002130">
    <property type="entry name" value="Cyclophilin-type_PPIase_dom"/>
</dbReference>
<reference evidence="7 8" key="2">
    <citation type="submission" date="2019-08" db="EMBL/GenBank/DDBJ databases">
        <authorList>
            <person name="Henke P."/>
        </authorList>
    </citation>
    <scope>NUCLEOTIDE SEQUENCE [LARGE SCALE GENOMIC DNA]</scope>
    <source>
        <strain evidence="7">Phe10_nw2017</strain>
    </source>
</reference>
<evidence type="ECO:0000256" key="1">
    <source>
        <dbReference type="ARBA" id="ARBA00002388"/>
    </source>
</evidence>
<accession>A0A5C6M8J2</accession>
<dbReference type="InterPro" id="IPR044666">
    <property type="entry name" value="Cyclophilin_A-like"/>
</dbReference>
<reference evidence="7 8" key="1">
    <citation type="submission" date="2019-08" db="EMBL/GenBank/DDBJ databases">
        <title>100 year-old enigma solved: identification of Planctomyces bekefii, the type genus and species of the phylum Planctomycetes.</title>
        <authorList>
            <person name="Svetlana D.N."/>
            <person name="Overmann J."/>
        </authorList>
    </citation>
    <scope>NUCLEOTIDE SEQUENCE [LARGE SCALE GENOMIC DNA]</scope>
    <source>
        <strain evidence="7">Phe10_nw2017</strain>
    </source>
</reference>
<evidence type="ECO:0000256" key="4">
    <source>
        <dbReference type="ARBA" id="ARBA00023235"/>
    </source>
</evidence>
<keyword evidence="3 5" id="KW-0697">Rotamase</keyword>
<comment type="function">
    <text evidence="1 5">PPIases accelerate the folding of proteins. It catalyzes the cis-trans isomerization of proline imidic peptide bonds in oligopeptides.</text>
</comment>
<keyword evidence="8" id="KW-1185">Reference proteome</keyword>
<evidence type="ECO:0000256" key="3">
    <source>
        <dbReference type="ARBA" id="ARBA00023110"/>
    </source>
</evidence>
<dbReference type="CDD" id="cd00317">
    <property type="entry name" value="cyclophilin"/>
    <property type="match status" value="1"/>
</dbReference>
<keyword evidence="4 5" id="KW-0413">Isomerase</keyword>
<evidence type="ECO:0000313" key="8">
    <source>
        <dbReference type="Proteomes" id="UP000321083"/>
    </source>
</evidence>
<dbReference type="AlphaFoldDB" id="A0A5C6M8J2"/>
<proteinExistence type="inferred from homology"/>
<comment type="caution">
    <text evidence="7">The sequence shown here is derived from an EMBL/GenBank/DDBJ whole genome shotgun (WGS) entry which is preliminary data.</text>
</comment>
<dbReference type="PROSITE" id="PS00170">
    <property type="entry name" value="CSA_PPIASE_1"/>
    <property type="match status" value="1"/>
</dbReference>
<dbReference type="PANTHER" id="PTHR45625">
    <property type="entry name" value="PEPTIDYL-PROLYL CIS-TRANS ISOMERASE-RELATED"/>
    <property type="match status" value="1"/>
</dbReference>
<gene>
    <name evidence="7" type="primary">ppiB</name>
    <name evidence="7" type="ORF">E3A20_15180</name>
</gene>
<evidence type="ECO:0000259" key="6">
    <source>
        <dbReference type="PROSITE" id="PS50072"/>
    </source>
</evidence>
<dbReference type="InterPro" id="IPR020892">
    <property type="entry name" value="Cyclophilin-type_PPIase_CS"/>
</dbReference>
<evidence type="ECO:0000313" key="7">
    <source>
        <dbReference type="EMBL" id="TWW09354.1"/>
    </source>
</evidence>
<comment type="catalytic activity">
    <reaction evidence="5">
        <text>[protein]-peptidylproline (omega=180) = [protein]-peptidylproline (omega=0)</text>
        <dbReference type="Rhea" id="RHEA:16237"/>
        <dbReference type="Rhea" id="RHEA-COMP:10747"/>
        <dbReference type="Rhea" id="RHEA-COMP:10748"/>
        <dbReference type="ChEBI" id="CHEBI:83833"/>
        <dbReference type="ChEBI" id="CHEBI:83834"/>
        <dbReference type="EC" id="5.2.1.8"/>
    </reaction>
</comment>
<dbReference type="EMBL" id="SRHE01000301">
    <property type="protein sequence ID" value="TWW09354.1"/>
    <property type="molecule type" value="Genomic_DNA"/>
</dbReference>
<dbReference type="EC" id="5.2.1.8" evidence="5"/>
<dbReference type="GO" id="GO:0003755">
    <property type="term" value="F:peptidyl-prolyl cis-trans isomerase activity"/>
    <property type="evidence" value="ECO:0007669"/>
    <property type="project" value="UniProtKB-UniRule"/>
</dbReference>
<dbReference type="PROSITE" id="PS50072">
    <property type="entry name" value="CSA_PPIASE_2"/>
    <property type="match status" value="1"/>
</dbReference>
<organism evidence="7 8">
    <name type="scientific">Planctomyces bekefii</name>
    <dbReference type="NCBI Taxonomy" id="1653850"/>
    <lineage>
        <taxon>Bacteria</taxon>
        <taxon>Pseudomonadati</taxon>
        <taxon>Planctomycetota</taxon>
        <taxon>Planctomycetia</taxon>
        <taxon>Planctomycetales</taxon>
        <taxon>Planctomycetaceae</taxon>
        <taxon>Planctomyces</taxon>
    </lineage>
</organism>
<comment type="similarity">
    <text evidence="2 5">Belongs to the cyclophilin-type PPIase family.</text>
</comment>